<protein>
    <submittedName>
        <fullName evidence="1">Histidine phosphatase family protein</fullName>
    </submittedName>
</protein>
<accession>A0ABV5ZCP9</accession>
<dbReference type="PANTHER" id="PTHR47623">
    <property type="entry name" value="OS09G0287300 PROTEIN"/>
    <property type="match status" value="1"/>
</dbReference>
<dbReference type="Proteomes" id="UP001589628">
    <property type="component" value="Unassembled WGS sequence"/>
</dbReference>
<dbReference type="Gene3D" id="3.40.50.1240">
    <property type="entry name" value="Phosphoglycerate mutase-like"/>
    <property type="match status" value="1"/>
</dbReference>
<dbReference type="Pfam" id="PF00300">
    <property type="entry name" value="His_Phos_1"/>
    <property type="match status" value="1"/>
</dbReference>
<dbReference type="CDD" id="cd07067">
    <property type="entry name" value="HP_PGM_like"/>
    <property type="match status" value="1"/>
</dbReference>
<dbReference type="EMBL" id="JBHLZN010000003">
    <property type="protein sequence ID" value="MFB9887060.1"/>
    <property type="molecule type" value="Genomic_DNA"/>
</dbReference>
<evidence type="ECO:0000313" key="2">
    <source>
        <dbReference type="Proteomes" id="UP001589628"/>
    </source>
</evidence>
<organism evidence="1 2">
    <name type="scientific">Balneatrix alpica</name>
    <dbReference type="NCBI Taxonomy" id="75684"/>
    <lineage>
        <taxon>Bacteria</taxon>
        <taxon>Pseudomonadati</taxon>
        <taxon>Pseudomonadota</taxon>
        <taxon>Gammaproteobacteria</taxon>
        <taxon>Oceanospirillales</taxon>
        <taxon>Balneatrichaceae</taxon>
        <taxon>Balneatrix</taxon>
    </lineage>
</organism>
<name>A0ABV5ZCP9_9GAMM</name>
<sequence>MMKYLTLVRHAKSCWKNPLLKDHQRPLNRRGAEDAPRVGRHIAEQISQGMLPSVDLILHSDALRTCATAKLLANELGLLPQQLLASPALYECNGETLLNHIRLTQNSIQHLLVVGHNPGLMECYEELSDFRRDKFPTGAVLHLALPLLEDWQQLQSGQAEVRQFIRPKSLP</sequence>
<evidence type="ECO:0000313" key="1">
    <source>
        <dbReference type="EMBL" id="MFB9887060.1"/>
    </source>
</evidence>
<keyword evidence="2" id="KW-1185">Reference proteome</keyword>
<dbReference type="PANTHER" id="PTHR47623:SF1">
    <property type="entry name" value="OS09G0287300 PROTEIN"/>
    <property type="match status" value="1"/>
</dbReference>
<proteinExistence type="predicted"/>
<dbReference type="InterPro" id="IPR013078">
    <property type="entry name" value="His_Pase_superF_clade-1"/>
</dbReference>
<dbReference type="InterPro" id="IPR029033">
    <property type="entry name" value="His_PPase_superfam"/>
</dbReference>
<gene>
    <name evidence="1" type="ORF">ACFFLH_11610</name>
</gene>
<reference evidence="1 2" key="1">
    <citation type="submission" date="2024-09" db="EMBL/GenBank/DDBJ databases">
        <authorList>
            <person name="Sun Q."/>
            <person name="Mori K."/>
        </authorList>
    </citation>
    <scope>NUCLEOTIDE SEQUENCE [LARGE SCALE GENOMIC DNA]</scope>
    <source>
        <strain evidence="1 2">ATCC 51285</strain>
    </source>
</reference>
<dbReference type="RefSeq" id="WP_051527516.1">
    <property type="nucleotide sequence ID" value="NZ_JBHLZN010000003.1"/>
</dbReference>
<dbReference type="SUPFAM" id="SSF53254">
    <property type="entry name" value="Phosphoglycerate mutase-like"/>
    <property type="match status" value="1"/>
</dbReference>
<comment type="caution">
    <text evidence="1">The sequence shown here is derived from an EMBL/GenBank/DDBJ whole genome shotgun (WGS) entry which is preliminary data.</text>
</comment>